<dbReference type="RefSeq" id="XP_009691923.1">
    <property type="nucleotide sequence ID" value="XM_009693628.1"/>
</dbReference>
<dbReference type="AlphaFoldDB" id="J4CDR9"/>
<accession>J4CDR9</accession>
<keyword evidence="1" id="KW-1133">Transmembrane helix</keyword>
<dbReference type="GeneID" id="20716109"/>
<name>J4CDR9_THEOR</name>
<dbReference type="EMBL" id="AP011949">
    <property type="protein sequence ID" value="BAM41622.1"/>
    <property type="molecule type" value="Genomic_DNA"/>
</dbReference>
<gene>
    <name evidence="2" type="ORF">TOT_040000003</name>
</gene>
<dbReference type="Proteomes" id="UP000003786">
    <property type="component" value="Chromosome 4"/>
</dbReference>
<protein>
    <submittedName>
        <fullName evidence="2">Uncharacterized protein</fullName>
    </submittedName>
</protein>
<evidence type="ECO:0000313" key="2">
    <source>
        <dbReference type="EMBL" id="BAM41622.1"/>
    </source>
</evidence>
<dbReference type="VEuPathDB" id="PiroplasmaDB:TOT_040000003"/>
<reference evidence="2 3" key="1">
    <citation type="journal article" date="2012" name="MBio">
        <title>Comparative genome analysis of three eukaryotic parasites with differing abilities to transform leukocytes reveals key mediators of Theileria-induced leukocyte transformation.</title>
        <authorList>
            <person name="Hayashida K."/>
            <person name="Hara Y."/>
            <person name="Abe T."/>
            <person name="Yamasaki C."/>
            <person name="Toyoda A."/>
            <person name="Kosuge T."/>
            <person name="Suzuki Y."/>
            <person name="Sato Y."/>
            <person name="Kawashima S."/>
            <person name="Katayama T."/>
            <person name="Wakaguri H."/>
            <person name="Inoue N."/>
            <person name="Homma K."/>
            <person name="Tada-Umezaki M."/>
            <person name="Yagi Y."/>
            <person name="Fujii Y."/>
            <person name="Habara T."/>
            <person name="Kanehisa M."/>
            <person name="Watanabe H."/>
            <person name="Ito K."/>
            <person name="Gojobori T."/>
            <person name="Sugawara H."/>
            <person name="Imanishi T."/>
            <person name="Weir W."/>
            <person name="Gardner M."/>
            <person name="Pain A."/>
            <person name="Shiels B."/>
            <person name="Hattori M."/>
            <person name="Nene V."/>
            <person name="Sugimoto C."/>
        </authorList>
    </citation>
    <scope>NUCLEOTIDE SEQUENCE [LARGE SCALE GENOMIC DNA]</scope>
    <source>
        <strain evidence="2 3">Shintoku</strain>
    </source>
</reference>
<sequence length="95" mass="11290">MLSTTSAMVFMDTWLTRLDQLLPFISCSNKQFLQHGYTQVNTPWLVQKTSWLVVNGTLLMDHCPWNLGVCLYVSYILIYHRYRNFCKYKQLSLFD</sequence>
<proteinExistence type="predicted"/>
<feature type="transmembrane region" description="Helical" evidence="1">
    <location>
        <begin position="65"/>
        <end position="82"/>
    </location>
</feature>
<keyword evidence="1" id="KW-0472">Membrane</keyword>
<keyword evidence="1" id="KW-0812">Transmembrane</keyword>
<organism evidence="2 3">
    <name type="scientific">Theileria orientalis strain Shintoku</name>
    <dbReference type="NCBI Taxonomy" id="869250"/>
    <lineage>
        <taxon>Eukaryota</taxon>
        <taxon>Sar</taxon>
        <taxon>Alveolata</taxon>
        <taxon>Apicomplexa</taxon>
        <taxon>Aconoidasida</taxon>
        <taxon>Piroplasmida</taxon>
        <taxon>Theileriidae</taxon>
        <taxon>Theileria</taxon>
    </lineage>
</organism>
<keyword evidence="3" id="KW-1185">Reference proteome</keyword>
<evidence type="ECO:0000256" key="1">
    <source>
        <dbReference type="SAM" id="Phobius"/>
    </source>
</evidence>
<dbReference type="KEGG" id="tot:TOT_040000003"/>
<evidence type="ECO:0000313" key="3">
    <source>
        <dbReference type="Proteomes" id="UP000003786"/>
    </source>
</evidence>